<reference evidence="1 2" key="1">
    <citation type="submission" date="2019-03" db="EMBL/GenBank/DDBJ databases">
        <authorList>
            <person name="He R.-H."/>
        </authorList>
    </citation>
    <scope>NUCLEOTIDE SEQUENCE [LARGE SCALE GENOMIC DNA]</scope>
    <source>
        <strain evidence="2">SH 714</strain>
    </source>
</reference>
<keyword evidence="2" id="KW-1185">Reference proteome</keyword>
<comment type="caution">
    <text evidence="1">The sequence shown here is derived from an EMBL/GenBank/DDBJ whole genome shotgun (WGS) entry which is preliminary data.</text>
</comment>
<protein>
    <recommendedName>
        <fullName evidence="3">ParB/Sulfiredoxin domain-containing protein</fullName>
    </recommendedName>
</protein>
<organism evidence="1 2">
    <name type="scientific">Filobacillus milosensis</name>
    <dbReference type="NCBI Taxonomy" id="94137"/>
    <lineage>
        <taxon>Bacteria</taxon>
        <taxon>Bacillati</taxon>
        <taxon>Bacillota</taxon>
        <taxon>Bacilli</taxon>
        <taxon>Bacillales</taxon>
        <taxon>Bacillaceae</taxon>
        <taxon>Filobacillus</taxon>
    </lineage>
</organism>
<dbReference type="OrthoDB" id="2845979at2"/>
<sequence length="210" mass="24053">MSRIPYYEQESFHFRPEVHVKTRIKEIANSSDIGAKIALGWEHKLEELLNEKYPVNHPVGKETFSLYGDFPSGIFEYALDIDGATMLIKEKQMTPTIFNPGDIIHAVDQGNVNTDPSKINPNHKNPVMIVKSQVLTDNQFYCINGNHRINEAFKCGANDIEVYAFEELDIVPIFYDQLSEAIYYLENDYQYLVEGKPLPKGFNLGAYIKK</sequence>
<dbReference type="AlphaFoldDB" id="A0A4Y8INA7"/>
<gene>
    <name evidence="1" type="ORF">E3U55_06615</name>
</gene>
<evidence type="ECO:0008006" key="3">
    <source>
        <dbReference type="Google" id="ProtNLM"/>
    </source>
</evidence>
<dbReference type="EMBL" id="SOPW01000005">
    <property type="protein sequence ID" value="TFB22907.1"/>
    <property type="molecule type" value="Genomic_DNA"/>
</dbReference>
<name>A0A4Y8INA7_9BACI</name>
<dbReference type="RefSeq" id="WP_134339638.1">
    <property type="nucleotide sequence ID" value="NZ_SOPW01000005.1"/>
</dbReference>
<evidence type="ECO:0000313" key="2">
    <source>
        <dbReference type="Proteomes" id="UP000297975"/>
    </source>
</evidence>
<evidence type="ECO:0000313" key="1">
    <source>
        <dbReference type="EMBL" id="TFB22907.1"/>
    </source>
</evidence>
<dbReference type="Proteomes" id="UP000297975">
    <property type="component" value="Unassembled WGS sequence"/>
</dbReference>
<accession>A0A4Y8INA7</accession>
<proteinExistence type="predicted"/>